<organism evidence="1 2">
    <name type="scientific">Talaromyces stipitatus (strain ATCC 10500 / CBS 375.48 / QM 6759 / NRRL 1006)</name>
    <name type="common">Penicillium stipitatum</name>
    <dbReference type="NCBI Taxonomy" id="441959"/>
    <lineage>
        <taxon>Eukaryota</taxon>
        <taxon>Fungi</taxon>
        <taxon>Dikarya</taxon>
        <taxon>Ascomycota</taxon>
        <taxon>Pezizomycotina</taxon>
        <taxon>Eurotiomycetes</taxon>
        <taxon>Eurotiomycetidae</taxon>
        <taxon>Eurotiales</taxon>
        <taxon>Trichocomaceae</taxon>
        <taxon>Talaromyces</taxon>
        <taxon>Talaromyces sect. Talaromyces</taxon>
    </lineage>
</organism>
<dbReference type="PhylomeDB" id="B8LXY5"/>
<dbReference type="RefSeq" id="XP_002340187.1">
    <property type="nucleotide sequence ID" value="XM_002340146.1"/>
</dbReference>
<dbReference type="EMBL" id="EQ962652">
    <property type="protein sequence ID" value="EED22800.1"/>
    <property type="molecule type" value="Genomic_DNA"/>
</dbReference>
<dbReference type="PANTHER" id="PTHR36847:SF1">
    <property type="entry name" value="AMIDOLIGASE ENZYME"/>
    <property type="match status" value="1"/>
</dbReference>
<sequence length="365" mass="41456">MVCTNGVSDKPIYYFGIELEMFAIFKSGDSREITTEINARDKLIRAADEIVQLYNEAISGGSPPGEVGVKYPVMIRPPWGTEIVESYPTRWEINCVWEIHDDRSLYMFGVEQCDGWPVEFASPIFDYSNMLSGNGIVDGPYVYPWLNSIKKLFSVLHENTIVLADDECSLQVSVSANEYYGWENLDQVKSLAKSILYFEGAIRSFLPYHRRNTAYAKWNGLLTRITSTVARWNPHFENTSGIESRIALVDACTDVEGLVELMNNGTKRWSWNFTNLEADADSDLIRGRVEFRSPPAVDDWRECVAWIHFAIEFVHASISMKATIRRLGAFGRDSKGLVRFIDSVAPLMSADEKAAYRRELGLLEH</sequence>
<name>B8LXY5_TALSN</name>
<proteinExistence type="predicted"/>
<evidence type="ECO:0000313" key="1">
    <source>
        <dbReference type="EMBL" id="EED22800.1"/>
    </source>
</evidence>
<dbReference type="HOGENOM" id="CLU_763280_0_0_1"/>
<reference evidence="2" key="1">
    <citation type="journal article" date="2015" name="Genome Announc.">
        <title>Genome sequence of the AIDS-associated pathogen Penicillium marneffei (ATCC18224) and its near taxonomic relative Talaromyces stipitatus (ATCC10500).</title>
        <authorList>
            <person name="Nierman W.C."/>
            <person name="Fedorova-Abrams N.D."/>
            <person name="Andrianopoulos A."/>
        </authorList>
    </citation>
    <scope>NUCLEOTIDE SEQUENCE [LARGE SCALE GENOMIC DNA]</scope>
    <source>
        <strain evidence="2">ATCC 10500 / CBS 375.48 / QM 6759 / NRRL 1006</strain>
    </source>
</reference>
<dbReference type="PANTHER" id="PTHR36847">
    <property type="entry name" value="AMIDOLIGASE ENZYME"/>
    <property type="match status" value="1"/>
</dbReference>
<keyword evidence="2" id="KW-1185">Reference proteome</keyword>
<evidence type="ECO:0000313" key="2">
    <source>
        <dbReference type="Proteomes" id="UP000001745"/>
    </source>
</evidence>
<dbReference type="GeneID" id="8106053"/>
<gene>
    <name evidence="1" type="ORF">TSTA_062870</name>
</gene>
<dbReference type="AlphaFoldDB" id="B8LXY5"/>
<protein>
    <submittedName>
        <fullName evidence="1">Uncharacterized protein</fullName>
    </submittedName>
</protein>
<dbReference type="Proteomes" id="UP000001745">
    <property type="component" value="Unassembled WGS sequence"/>
</dbReference>
<dbReference type="InParanoid" id="B8LXY5"/>
<dbReference type="VEuPathDB" id="FungiDB:TSTA_062870"/>
<dbReference type="OrthoDB" id="5291055at2759"/>
<accession>B8LXY5</accession>